<dbReference type="GO" id="GO:0006952">
    <property type="term" value="P:defense response"/>
    <property type="evidence" value="ECO:0007669"/>
    <property type="project" value="UniProtKB-KW"/>
</dbReference>
<dbReference type="Proteomes" id="UP001552299">
    <property type="component" value="Unassembled WGS sequence"/>
</dbReference>
<evidence type="ECO:0000256" key="3">
    <source>
        <dbReference type="ARBA" id="ARBA00022737"/>
    </source>
</evidence>
<comment type="caution">
    <text evidence="7">The sequence shown here is derived from an EMBL/GenBank/DDBJ whole genome shotgun (WGS) entry which is preliminary data.</text>
</comment>
<gene>
    <name evidence="7" type="ORF">M5K25_001422</name>
</gene>
<proteinExistence type="inferred from homology"/>
<comment type="similarity">
    <text evidence="1">Belongs to the disease resistance NB-LRR family.</text>
</comment>
<dbReference type="Gene3D" id="1.20.5.4130">
    <property type="match status" value="1"/>
</dbReference>
<keyword evidence="3" id="KW-0677">Repeat</keyword>
<keyword evidence="4" id="KW-0547">Nucleotide-binding</keyword>
<evidence type="ECO:0000259" key="6">
    <source>
        <dbReference type="Pfam" id="PF18052"/>
    </source>
</evidence>
<evidence type="ECO:0000256" key="2">
    <source>
        <dbReference type="ARBA" id="ARBA00022614"/>
    </source>
</evidence>
<dbReference type="InterPro" id="IPR038005">
    <property type="entry name" value="RX-like_CC"/>
</dbReference>
<keyword evidence="8" id="KW-1185">Reference proteome</keyword>
<evidence type="ECO:0000313" key="7">
    <source>
        <dbReference type="EMBL" id="KAL0927259.1"/>
    </source>
</evidence>
<keyword evidence="5" id="KW-0611">Plant defense</keyword>
<dbReference type="InterPro" id="IPR041118">
    <property type="entry name" value="Rx_N"/>
</dbReference>
<dbReference type="EMBL" id="JANQDX010000002">
    <property type="protein sequence ID" value="KAL0927259.1"/>
    <property type="molecule type" value="Genomic_DNA"/>
</dbReference>
<dbReference type="Pfam" id="PF18052">
    <property type="entry name" value="Rx_N"/>
    <property type="match status" value="1"/>
</dbReference>
<feature type="domain" description="Disease resistance N-terminal" evidence="6">
    <location>
        <begin position="8"/>
        <end position="89"/>
    </location>
</feature>
<organism evidence="7 8">
    <name type="scientific">Dendrobium thyrsiflorum</name>
    <name type="common">Pinecone-like raceme dendrobium</name>
    <name type="synonym">Orchid</name>
    <dbReference type="NCBI Taxonomy" id="117978"/>
    <lineage>
        <taxon>Eukaryota</taxon>
        <taxon>Viridiplantae</taxon>
        <taxon>Streptophyta</taxon>
        <taxon>Embryophyta</taxon>
        <taxon>Tracheophyta</taxon>
        <taxon>Spermatophyta</taxon>
        <taxon>Magnoliopsida</taxon>
        <taxon>Liliopsida</taxon>
        <taxon>Asparagales</taxon>
        <taxon>Orchidaceae</taxon>
        <taxon>Epidendroideae</taxon>
        <taxon>Malaxideae</taxon>
        <taxon>Dendrobiinae</taxon>
        <taxon>Dendrobium</taxon>
    </lineage>
</organism>
<dbReference type="GO" id="GO:0000166">
    <property type="term" value="F:nucleotide binding"/>
    <property type="evidence" value="ECO:0007669"/>
    <property type="project" value="UniProtKB-KW"/>
</dbReference>
<evidence type="ECO:0000256" key="5">
    <source>
        <dbReference type="ARBA" id="ARBA00022821"/>
    </source>
</evidence>
<sequence>MAMILDAFMSNFSTLLTDFVHDEVIMLLGVKDELHTLSRRMRRIQCLLKDAEKKKFDESSTELWLSELKDVMYDAEDIIDLCRIEGTKLLADQNLESRASSVRCHFSSVFSCFTSVPLRHEIGNRIKN</sequence>
<evidence type="ECO:0000256" key="1">
    <source>
        <dbReference type="ARBA" id="ARBA00008894"/>
    </source>
</evidence>
<protein>
    <recommendedName>
        <fullName evidence="6">Disease resistance N-terminal domain-containing protein</fullName>
    </recommendedName>
</protein>
<reference evidence="7 8" key="1">
    <citation type="journal article" date="2024" name="Plant Biotechnol. J.">
        <title>Dendrobium thyrsiflorum genome and its molecular insights into genes involved in important horticultural traits.</title>
        <authorList>
            <person name="Chen B."/>
            <person name="Wang J.Y."/>
            <person name="Zheng P.J."/>
            <person name="Li K.L."/>
            <person name="Liang Y.M."/>
            <person name="Chen X.F."/>
            <person name="Zhang C."/>
            <person name="Zhao X."/>
            <person name="He X."/>
            <person name="Zhang G.Q."/>
            <person name="Liu Z.J."/>
            <person name="Xu Q."/>
        </authorList>
    </citation>
    <scope>NUCLEOTIDE SEQUENCE [LARGE SCALE GENOMIC DNA]</scope>
    <source>
        <strain evidence="7">GZMU011</strain>
    </source>
</reference>
<evidence type="ECO:0000256" key="4">
    <source>
        <dbReference type="ARBA" id="ARBA00022741"/>
    </source>
</evidence>
<keyword evidence="2" id="KW-0433">Leucine-rich repeat</keyword>
<dbReference type="CDD" id="cd14798">
    <property type="entry name" value="RX-CC_like"/>
    <property type="match status" value="1"/>
</dbReference>
<evidence type="ECO:0000313" key="8">
    <source>
        <dbReference type="Proteomes" id="UP001552299"/>
    </source>
</evidence>
<accession>A0ABD0VQG3</accession>
<name>A0ABD0VQG3_DENTH</name>
<dbReference type="AlphaFoldDB" id="A0ABD0VQG3"/>